<comment type="caution">
    <text evidence="1">The sequence shown here is derived from an EMBL/GenBank/DDBJ whole genome shotgun (WGS) entry which is preliminary data.</text>
</comment>
<dbReference type="EMBL" id="JACKZP010000049">
    <property type="protein sequence ID" value="MBC1303021.1"/>
    <property type="molecule type" value="Genomic_DNA"/>
</dbReference>
<dbReference type="Proteomes" id="UP000570851">
    <property type="component" value="Unassembled WGS sequence"/>
</dbReference>
<name>A0ABR6S9D4_ANAVA</name>
<gene>
    <name evidence="1" type="ORF">GNE12_13965</name>
</gene>
<evidence type="ECO:0000313" key="2">
    <source>
        <dbReference type="Proteomes" id="UP000570851"/>
    </source>
</evidence>
<reference evidence="1 2" key="1">
    <citation type="submission" date="2019-11" db="EMBL/GenBank/DDBJ databases">
        <title>Comparison of genomes from free-living endosymbiotic cyanobacteria isolated from Azolla.</title>
        <authorList>
            <person name="Thiel T."/>
            <person name="Pratte B."/>
        </authorList>
    </citation>
    <scope>NUCLEOTIDE SEQUENCE [LARGE SCALE GENOMIC DNA]</scope>
    <source>
        <strain evidence="1 2">N2B</strain>
    </source>
</reference>
<keyword evidence="2" id="KW-1185">Reference proteome</keyword>
<sequence length="59" mass="6558">MCKSPNQVSQLGDVFWVSVAVDFGNNPDILPIVQGFTIAQKFAVSGITINLYSWHGLWF</sequence>
<organism evidence="1 2">
    <name type="scientific">Trichormus variabilis N2B</name>
    <dbReference type="NCBI Taxonomy" id="2681315"/>
    <lineage>
        <taxon>Bacteria</taxon>
        <taxon>Bacillati</taxon>
        <taxon>Cyanobacteriota</taxon>
        <taxon>Cyanophyceae</taxon>
        <taxon>Nostocales</taxon>
        <taxon>Nostocaceae</taxon>
        <taxon>Trichormus</taxon>
    </lineage>
</organism>
<protein>
    <submittedName>
        <fullName evidence="1">Uncharacterized protein</fullName>
    </submittedName>
</protein>
<proteinExistence type="predicted"/>
<accession>A0ABR6S9D4</accession>
<evidence type="ECO:0000313" key="1">
    <source>
        <dbReference type="EMBL" id="MBC1303021.1"/>
    </source>
</evidence>